<gene>
    <name evidence="2" type="ORF">EPI10_012557</name>
</gene>
<organism evidence="2 3">
    <name type="scientific">Gossypium australe</name>
    <dbReference type="NCBI Taxonomy" id="47621"/>
    <lineage>
        <taxon>Eukaryota</taxon>
        <taxon>Viridiplantae</taxon>
        <taxon>Streptophyta</taxon>
        <taxon>Embryophyta</taxon>
        <taxon>Tracheophyta</taxon>
        <taxon>Spermatophyta</taxon>
        <taxon>Magnoliopsida</taxon>
        <taxon>eudicotyledons</taxon>
        <taxon>Gunneridae</taxon>
        <taxon>Pentapetalae</taxon>
        <taxon>rosids</taxon>
        <taxon>malvids</taxon>
        <taxon>Malvales</taxon>
        <taxon>Malvaceae</taxon>
        <taxon>Malvoideae</taxon>
        <taxon>Gossypium</taxon>
    </lineage>
</organism>
<keyword evidence="3" id="KW-1185">Reference proteome</keyword>
<reference evidence="3" key="1">
    <citation type="journal article" date="2019" name="Plant Biotechnol. J.">
        <title>Genome sequencing of the Australian wild diploid species Gossypium australe highlights disease resistance and delayed gland morphogenesis.</title>
        <authorList>
            <person name="Cai Y."/>
            <person name="Cai X."/>
            <person name="Wang Q."/>
            <person name="Wang P."/>
            <person name="Zhang Y."/>
            <person name="Cai C."/>
            <person name="Xu Y."/>
            <person name="Wang K."/>
            <person name="Zhou Z."/>
            <person name="Wang C."/>
            <person name="Geng S."/>
            <person name="Li B."/>
            <person name="Dong Q."/>
            <person name="Hou Y."/>
            <person name="Wang H."/>
            <person name="Ai P."/>
            <person name="Liu Z."/>
            <person name="Yi F."/>
            <person name="Sun M."/>
            <person name="An G."/>
            <person name="Cheng J."/>
            <person name="Zhang Y."/>
            <person name="Shi Q."/>
            <person name="Xie Y."/>
            <person name="Shi X."/>
            <person name="Chang Y."/>
            <person name="Huang F."/>
            <person name="Chen Y."/>
            <person name="Hong S."/>
            <person name="Mi L."/>
            <person name="Sun Q."/>
            <person name="Zhang L."/>
            <person name="Zhou B."/>
            <person name="Peng R."/>
            <person name="Zhang X."/>
            <person name="Liu F."/>
        </authorList>
    </citation>
    <scope>NUCLEOTIDE SEQUENCE [LARGE SCALE GENOMIC DNA]</scope>
    <source>
        <strain evidence="3">cv. PA1801</strain>
    </source>
</reference>
<comment type="caution">
    <text evidence="2">The sequence shown here is derived from an EMBL/GenBank/DDBJ whole genome shotgun (WGS) entry which is preliminary data.</text>
</comment>
<name>A0A5B6UM48_9ROSI</name>
<feature type="signal peptide" evidence="1">
    <location>
        <begin position="1"/>
        <end position="21"/>
    </location>
</feature>
<evidence type="ECO:0000313" key="2">
    <source>
        <dbReference type="EMBL" id="KAA3457886.1"/>
    </source>
</evidence>
<evidence type="ECO:0000256" key="1">
    <source>
        <dbReference type="SAM" id="SignalP"/>
    </source>
</evidence>
<proteinExistence type="predicted"/>
<evidence type="ECO:0000313" key="3">
    <source>
        <dbReference type="Proteomes" id="UP000325315"/>
    </source>
</evidence>
<protein>
    <submittedName>
        <fullName evidence="2">SEC12-like protein 2</fullName>
    </submittedName>
</protein>
<keyword evidence="1" id="KW-0732">Signal</keyword>
<dbReference type="Proteomes" id="UP000325315">
    <property type="component" value="Unassembled WGS sequence"/>
</dbReference>
<accession>A0A5B6UM48</accession>
<feature type="chain" id="PRO_5022723238" evidence="1">
    <location>
        <begin position="22"/>
        <end position="63"/>
    </location>
</feature>
<dbReference type="AlphaFoldDB" id="A0A5B6UM48"/>
<dbReference type="EMBL" id="SMMG02000010">
    <property type="protein sequence ID" value="KAA3457886.1"/>
    <property type="molecule type" value="Genomic_DNA"/>
</dbReference>
<sequence>MHLCLLLMRFGFQAAPWMLEAKPISLCHVAKGWDDMDDHINGTTCYCCVFYEGERNYTLMQAC</sequence>